<reference evidence="4" key="1">
    <citation type="journal article" date="2014" name="Int. J. Syst. Evol. Microbiol.">
        <title>Complete genome sequence of Corynebacterium casei LMG S-19264T (=DSM 44701T), isolated from a smear-ripened cheese.</title>
        <authorList>
            <consortium name="US DOE Joint Genome Institute (JGI-PGF)"/>
            <person name="Walter F."/>
            <person name="Albersmeier A."/>
            <person name="Kalinowski J."/>
            <person name="Ruckert C."/>
        </authorList>
    </citation>
    <scope>NUCLEOTIDE SEQUENCE</scope>
    <source>
        <strain evidence="4">CGMCC 1.12160</strain>
    </source>
</reference>
<dbReference type="AlphaFoldDB" id="A0A917BQ98"/>
<name>A0A917BQ98_9MICO</name>
<dbReference type="CDD" id="cd06583">
    <property type="entry name" value="PGRP"/>
    <property type="match status" value="1"/>
</dbReference>
<sequence>MPHPALGLPLVAAVVAALVSTPVATASSTDAPPSAPDVLPPSARVQLLERTPDHVRTRLALKPTRADALTGSLTLEDGVTVVGVRWEADGDGVDDAAATPSVRTRTPGGTWSDWEPMAAVETGEDVATEGTLVVGAAEVQVRLAGDAPAATLETWTSYPTPQDAEQAVSLPTDGPLVVGTRHDWGADESLRGTDPESLIAETPKLGVTIHHTAGSNSYTRDEVPAVLRSIYGYHAQTLGWGDIGYGLLVDRFGQAWEGRAGGIEKNIQLAHALGMNRDWHGISVIGDYDAVAVPEATLSTVAELTAMTLEVHGADAQGEVEYANRTLGWTRRMPVVHGHQDVMATLCPGMHLYDLLPQIRTLAADLQAQGLTATQRVGGEHRYAVAAHLAQEAFLSGTGTAYLASGESLPDALGVGPVAAAADDAVLLTKHDVVPQATLDALARLDVQEVVLVGGELAVGEAVVEQLTGLGYAVRRVSGPDRYSTAATLATQGQESGGTVYLAEGQLLTDALGGAAAAAEADGTMLLTRPDGLPRVTAEALRTLSPARVVVLGQEGAVSEAVTQQLETVLPGVAVERVGGADRYATSALVAGDAFESADSAVVASGTAPADALAGTQLAARHDGPVLLSKQACRPRSVAAAYDALGITVSRLAGGSTVLDWTAGSTTC</sequence>
<feature type="signal peptide" evidence="2">
    <location>
        <begin position="1"/>
        <end position="26"/>
    </location>
</feature>
<dbReference type="InterPro" id="IPR036505">
    <property type="entry name" value="Amidase/PGRP_sf"/>
</dbReference>
<evidence type="ECO:0000313" key="5">
    <source>
        <dbReference type="Proteomes" id="UP000605670"/>
    </source>
</evidence>
<dbReference type="EMBL" id="BMEM01000003">
    <property type="protein sequence ID" value="GGF53172.1"/>
    <property type="molecule type" value="Genomic_DNA"/>
</dbReference>
<dbReference type="InterPro" id="IPR007253">
    <property type="entry name" value="Cell_wall-bd_2"/>
</dbReference>
<accession>A0A917BQ98</accession>
<dbReference type="SMART" id="SM00701">
    <property type="entry name" value="PGRP"/>
    <property type="match status" value="1"/>
</dbReference>
<feature type="domain" description="Peptidoglycan recognition protein family" evidence="3">
    <location>
        <begin position="176"/>
        <end position="328"/>
    </location>
</feature>
<dbReference type="PANTHER" id="PTHR30032:SF4">
    <property type="entry name" value="AMIDASE ENHANCER"/>
    <property type="match status" value="1"/>
</dbReference>
<dbReference type="RefSeq" id="WP_188430571.1">
    <property type="nucleotide sequence ID" value="NZ_BAABKH010000003.1"/>
</dbReference>
<evidence type="ECO:0000259" key="3">
    <source>
        <dbReference type="SMART" id="SM00701"/>
    </source>
</evidence>
<reference evidence="4" key="2">
    <citation type="submission" date="2020-09" db="EMBL/GenBank/DDBJ databases">
        <authorList>
            <person name="Sun Q."/>
            <person name="Zhou Y."/>
        </authorList>
    </citation>
    <scope>NUCLEOTIDE SEQUENCE</scope>
    <source>
        <strain evidence="4">CGMCC 1.12160</strain>
    </source>
</reference>
<dbReference type="Pfam" id="PF04122">
    <property type="entry name" value="CW_binding_2"/>
    <property type="match status" value="3"/>
</dbReference>
<dbReference type="GO" id="GO:0008745">
    <property type="term" value="F:N-acetylmuramoyl-L-alanine amidase activity"/>
    <property type="evidence" value="ECO:0007669"/>
    <property type="project" value="InterPro"/>
</dbReference>
<dbReference type="GO" id="GO:0009253">
    <property type="term" value="P:peptidoglycan catabolic process"/>
    <property type="evidence" value="ECO:0007669"/>
    <property type="project" value="InterPro"/>
</dbReference>
<dbReference type="SUPFAM" id="SSF55846">
    <property type="entry name" value="N-acetylmuramoyl-L-alanine amidase-like"/>
    <property type="match status" value="1"/>
</dbReference>
<evidence type="ECO:0000313" key="4">
    <source>
        <dbReference type="EMBL" id="GGF53172.1"/>
    </source>
</evidence>
<keyword evidence="5" id="KW-1185">Reference proteome</keyword>
<evidence type="ECO:0000256" key="2">
    <source>
        <dbReference type="SAM" id="SignalP"/>
    </source>
</evidence>
<dbReference type="InterPro" id="IPR006619">
    <property type="entry name" value="PGRP_domain_met/bac"/>
</dbReference>
<organism evidence="4 5">
    <name type="scientific">Ornithinimicrobium tianjinense</name>
    <dbReference type="NCBI Taxonomy" id="1195761"/>
    <lineage>
        <taxon>Bacteria</taxon>
        <taxon>Bacillati</taxon>
        <taxon>Actinomycetota</taxon>
        <taxon>Actinomycetes</taxon>
        <taxon>Micrococcales</taxon>
        <taxon>Ornithinimicrobiaceae</taxon>
        <taxon>Ornithinimicrobium</taxon>
    </lineage>
</organism>
<feature type="chain" id="PRO_5036851036" description="Peptidoglycan recognition protein family domain-containing protein" evidence="2">
    <location>
        <begin position="27"/>
        <end position="668"/>
    </location>
</feature>
<gene>
    <name evidence="4" type="ORF">GCM10011366_21190</name>
</gene>
<dbReference type="Gene3D" id="3.40.80.10">
    <property type="entry name" value="Peptidoglycan recognition protein-like"/>
    <property type="match status" value="1"/>
</dbReference>
<dbReference type="Proteomes" id="UP000605670">
    <property type="component" value="Unassembled WGS sequence"/>
</dbReference>
<dbReference type="GO" id="GO:0008270">
    <property type="term" value="F:zinc ion binding"/>
    <property type="evidence" value="ECO:0007669"/>
    <property type="project" value="InterPro"/>
</dbReference>
<proteinExistence type="predicted"/>
<dbReference type="InterPro" id="IPR051922">
    <property type="entry name" value="Bact_Sporulation_Assoc"/>
</dbReference>
<protein>
    <recommendedName>
        <fullName evidence="3">Peptidoglycan recognition protein family domain-containing protein</fullName>
    </recommendedName>
</protein>
<keyword evidence="2" id="KW-0732">Signal</keyword>
<dbReference type="GO" id="GO:0030288">
    <property type="term" value="C:outer membrane-bounded periplasmic space"/>
    <property type="evidence" value="ECO:0007669"/>
    <property type="project" value="TreeGrafter"/>
</dbReference>
<dbReference type="Pfam" id="PF01510">
    <property type="entry name" value="Amidase_2"/>
    <property type="match status" value="1"/>
</dbReference>
<dbReference type="InterPro" id="IPR002502">
    <property type="entry name" value="Amidase_domain"/>
</dbReference>
<feature type="region of interest" description="Disordered" evidence="1">
    <location>
        <begin position="92"/>
        <end position="111"/>
    </location>
</feature>
<evidence type="ECO:0000256" key="1">
    <source>
        <dbReference type="SAM" id="MobiDB-lite"/>
    </source>
</evidence>
<comment type="caution">
    <text evidence="4">The sequence shown here is derived from an EMBL/GenBank/DDBJ whole genome shotgun (WGS) entry which is preliminary data.</text>
</comment>
<dbReference type="PANTHER" id="PTHR30032">
    <property type="entry name" value="N-ACETYLMURAMOYL-L-ALANINE AMIDASE-RELATED"/>
    <property type="match status" value="1"/>
</dbReference>